<dbReference type="PANTHER" id="PTHR34183">
    <property type="entry name" value="ENDOLYTIC PEPTIDOGLYCAN TRANSGLYCOSYLASE RLPA"/>
    <property type="match status" value="1"/>
</dbReference>
<dbReference type="Pfam" id="PF03330">
    <property type="entry name" value="DPBB_1"/>
    <property type="match status" value="1"/>
</dbReference>
<keyword evidence="9" id="KW-1185">Reference proteome</keyword>
<dbReference type="InterPro" id="IPR036680">
    <property type="entry name" value="SPOR-like_sf"/>
</dbReference>
<keyword evidence="2 4" id="KW-0456">Lyase</keyword>
<dbReference type="GO" id="GO:0071555">
    <property type="term" value="P:cell wall organization"/>
    <property type="evidence" value="ECO:0007669"/>
    <property type="project" value="UniProtKB-KW"/>
</dbReference>
<dbReference type="InterPro" id="IPR034718">
    <property type="entry name" value="RlpA"/>
</dbReference>
<keyword evidence="4 8" id="KW-0449">Lipoprotein</keyword>
<gene>
    <name evidence="4" type="primary">rlpA</name>
    <name evidence="8" type="ORF">SAMN05661003_102229</name>
</gene>
<organism evidence="8 9">
    <name type="scientific">Desulfuromonas thiophila</name>
    <dbReference type="NCBI Taxonomy" id="57664"/>
    <lineage>
        <taxon>Bacteria</taxon>
        <taxon>Pseudomonadati</taxon>
        <taxon>Thermodesulfobacteriota</taxon>
        <taxon>Desulfuromonadia</taxon>
        <taxon>Desulfuromonadales</taxon>
        <taxon>Desulfuromonadaceae</taxon>
        <taxon>Desulfuromonas</taxon>
    </lineage>
</organism>
<feature type="domain" description="SPOR" evidence="7">
    <location>
        <begin position="175"/>
        <end position="254"/>
    </location>
</feature>
<name>A0A1G6YZ39_9BACT</name>
<evidence type="ECO:0000256" key="5">
    <source>
        <dbReference type="RuleBase" id="RU003495"/>
    </source>
</evidence>
<protein>
    <recommendedName>
        <fullName evidence="4">Probable endolytic peptidoglycan transglycosylase RlpA</fullName>
        <ecNumber evidence="4">4.2.2.-</ecNumber>
    </recommendedName>
</protein>
<dbReference type="GO" id="GO:0005886">
    <property type="term" value="C:plasma membrane"/>
    <property type="evidence" value="ECO:0007669"/>
    <property type="project" value="UniProtKB-SubCell"/>
</dbReference>
<dbReference type="OrthoDB" id="9779128at2"/>
<dbReference type="EMBL" id="FNAQ01000002">
    <property type="protein sequence ID" value="SDD95630.1"/>
    <property type="molecule type" value="Genomic_DNA"/>
</dbReference>
<dbReference type="GO" id="GO:0042834">
    <property type="term" value="F:peptidoglycan binding"/>
    <property type="evidence" value="ECO:0007669"/>
    <property type="project" value="InterPro"/>
</dbReference>
<evidence type="ECO:0000256" key="3">
    <source>
        <dbReference type="ARBA" id="ARBA00023316"/>
    </source>
</evidence>
<evidence type="ECO:0000256" key="1">
    <source>
        <dbReference type="ARBA" id="ARBA00022729"/>
    </source>
</evidence>
<comment type="similarity">
    <text evidence="4 5">Belongs to the RlpA family.</text>
</comment>
<feature type="chain" id="PRO_5017490902" description="Probable endolytic peptidoglycan transglycosylase RlpA" evidence="6">
    <location>
        <begin position="21"/>
        <end position="255"/>
    </location>
</feature>
<dbReference type="Pfam" id="PF05036">
    <property type="entry name" value="SPOR"/>
    <property type="match status" value="1"/>
</dbReference>
<dbReference type="PANTHER" id="PTHR34183:SF1">
    <property type="entry name" value="ENDOLYTIC PEPTIDOGLYCAN TRANSGLYCOSYLASE RLPA"/>
    <property type="match status" value="1"/>
</dbReference>
<dbReference type="CDD" id="cd22268">
    <property type="entry name" value="DPBB_RlpA-like"/>
    <property type="match status" value="1"/>
</dbReference>
<reference evidence="9" key="1">
    <citation type="submission" date="2016-10" db="EMBL/GenBank/DDBJ databases">
        <authorList>
            <person name="Varghese N."/>
            <person name="Submissions S."/>
        </authorList>
    </citation>
    <scope>NUCLEOTIDE SEQUENCE [LARGE SCALE GENOMIC DNA]</scope>
    <source>
        <strain evidence="9">DSM 8987</strain>
    </source>
</reference>
<evidence type="ECO:0000256" key="4">
    <source>
        <dbReference type="HAMAP-Rule" id="MF_02071"/>
    </source>
</evidence>
<dbReference type="Gene3D" id="2.40.40.10">
    <property type="entry name" value="RlpA-like domain"/>
    <property type="match status" value="1"/>
</dbReference>
<dbReference type="SUPFAM" id="SSF110997">
    <property type="entry name" value="Sporulation related repeat"/>
    <property type="match status" value="1"/>
</dbReference>
<dbReference type="PROSITE" id="PS51257">
    <property type="entry name" value="PROKAR_LIPOPROTEIN"/>
    <property type="match status" value="1"/>
</dbReference>
<comment type="function">
    <text evidence="4">Lytic transglycosylase with a strong preference for naked glycan strands that lack stem peptides.</text>
</comment>
<evidence type="ECO:0000313" key="8">
    <source>
        <dbReference type="EMBL" id="SDD95630.1"/>
    </source>
</evidence>
<dbReference type="InterPro" id="IPR012997">
    <property type="entry name" value="RplA"/>
</dbReference>
<dbReference type="AlphaFoldDB" id="A0A1G6YZ39"/>
<evidence type="ECO:0000259" key="7">
    <source>
        <dbReference type="PROSITE" id="PS51724"/>
    </source>
</evidence>
<comment type="subcellular location">
    <subcellularLocation>
        <location evidence="4">Cell membrane</location>
        <topology evidence="4">Lipid-anchor</topology>
    </subcellularLocation>
</comment>
<dbReference type="InterPro" id="IPR036908">
    <property type="entry name" value="RlpA-like_sf"/>
</dbReference>
<evidence type="ECO:0000313" key="9">
    <source>
        <dbReference type="Proteomes" id="UP000243205"/>
    </source>
</evidence>
<dbReference type="RefSeq" id="WP_092076279.1">
    <property type="nucleotide sequence ID" value="NZ_CALFZY010000007.1"/>
</dbReference>
<dbReference type="PROSITE" id="PS51724">
    <property type="entry name" value="SPOR"/>
    <property type="match status" value="1"/>
</dbReference>
<keyword evidence="4" id="KW-0564">Palmitate</keyword>
<dbReference type="SUPFAM" id="SSF50685">
    <property type="entry name" value="Barwin-like endoglucanases"/>
    <property type="match status" value="1"/>
</dbReference>
<keyword evidence="4" id="KW-0472">Membrane</keyword>
<evidence type="ECO:0000256" key="6">
    <source>
        <dbReference type="SAM" id="SignalP"/>
    </source>
</evidence>
<sequence length="255" mass="27527">MRRGLAALVLLALLAGCSSAPPPRPPAGAPAAADPTGAPLKGWQKPYQVNGQWYRPLLDHQGFREEGLASWYGKDFHGRKTSNGEIYDMYAMTAAHKLLPLGIHVRVENQANGRSAIVRVNDRGPFVAGRIIDLSYTAASQLGVVGPGTAPVRVTALGYERVTPDGRHFYALPENVAGGPFTVQVGAFTQRANAERLQQRLQPQFGRTLICQADVAGQLFYRVRCGHHDSLEQALQGQQALLDAGFSSTFVVAID</sequence>
<dbReference type="Proteomes" id="UP000243205">
    <property type="component" value="Unassembled WGS sequence"/>
</dbReference>
<dbReference type="GO" id="GO:0008932">
    <property type="term" value="F:lytic endotransglycosylase activity"/>
    <property type="evidence" value="ECO:0007669"/>
    <property type="project" value="UniProtKB-UniRule"/>
</dbReference>
<dbReference type="NCBIfam" id="TIGR00413">
    <property type="entry name" value="rlpA"/>
    <property type="match status" value="1"/>
</dbReference>
<keyword evidence="1 6" id="KW-0732">Signal</keyword>
<keyword evidence="3 4" id="KW-0961">Cell wall biogenesis/degradation</keyword>
<accession>A0A1G6YZ39</accession>
<dbReference type="HAMAP" id="MF_02071">
    <property type="entry name" value="RlpA"/>
    <property type="match status" value="1"/>
</dbReference>
<evidence type="ECO:0000256" key="2">
    <source>
        <dbReference type="ARBA" id="ARBA00023239"/>
    </source>
</evidence>
<keyword evidence="4" id="KW-1003">Cell membrane</keyword>
<dbReference type="STRING" id="57664.SAMN05661003_102229"/>
<dbReference type="EC" id="4.2.2.-" evidence="4"/>
<dbReference type="Gene3D" id="3.30.70.1070">
    <property type="entry name" value="Sporulation related repeat"/>
    <property type="match status" value="1"/>
</dbReference>
<proteinExistence type="inferred from homology"/>
<feature type="signal peptide" evidence="6">
    <location>
        <begin position="1"/>
        <end position="20"/>
    </location>
</feature>
<dbReference type="InterPro" id="IPR009009">
    <property type="entry name" value="RlpA-like_DPBB"/>
</dbReference>
<dbReference type="InterPro" id="IPR007730">
    <property type="entry name" value="SPOR-like_dom"/>
</dbReference>
<dbReference type="GO" id="GO:0000270">
    <property type="term" value="P:peptidoglycan metabolic process"/>
    <property type="evidence" value="ECO:0007669"/>
    <property type="project" value="UniProtKB-UniRule"/>
</dbReference>